<dbReference type="Proteomes" id="UP000199118">
    <property type="component" value="Unassembled WGS sequence"/>
</dbReference>
<dbReference type="GO" id="GO:0016747">
    <property type="term" value="F:acyltransferase activity, transferring groups other than amino-acyl groups"/>
    <property type="evidence" value="ECO:0007669"/>
    <property type="project" value="InterPro"/>
</dbReference>
<keyword evidence="3" id="KW-1185">Reference proteome</keyword>
<protein>
    <submittedName>
        <fullName evidence="2">Protein N-acetyltransferase, RimJ/RimL family</fullName>
    </submittedName>
</protein>
<evidence type="ECO:0000259" key="1">
    <source>
        <dbReference type="PROSITE" id="PS51186"/>
    </source>
</evidence>
<accession>A0A1H3EV01</accession>
<dbReference type="EMBL" id="FNMZ01000011">
    <property type="protein sequence ID" value="SDX82601.1"/>
    <property type="molecule type" value="Genomic_DNA"/>
</dbReference>
<evidence type="ECO:0000313" key="2">
    <source>
        <dbReference type="EMBL" id="SDX82601.1"/>
    </source>
</evidence>
<sequence>MTPRLRLRAPRPSDIATLAELSSDPDVARMTTRIPNPNPPDALRDALVSMAMADELVRVIDDGAPQGICGIGPRGIGYWLGARARGRGYAREAAGALCVHAFGALRCGRIEGSVFADNPASLRVLTSLGFRRIGASRAHSVGRGGEVDQIDLELDLESWVATRRLTLRTPRLILSPMTAAEAPALAALSDPVSARMTMTAAHPMSPEAAAARIARAAFRDRPGFGLGVRLGGRLIGEVGLSPAPETGAPDVSVRLGPLWRGRGYAREAMAAFLPFAMDRFALPELAAGAFEDDAASRGLLTSLGFRDIGGTEGAAPARPVAAPIRRFALTRGALAAALAAELEPGSRSAA</sequence>
<gene>
    <name evidence="2" type="ORF">SAMN05444336_11111</name>
</gene>
<keyword evidence="2" id="KW-0808">Transferase</keyword>
<dbReference type="PANTHER" id="PTHR43792:SF16">
    <property type="entry name" value="N-ACETYLTRANSFERASE DOMAIN-CONTAINING PROTEIN"/>
    <property type="match status" value="1"/>
</dbReference>
<dbReference type="PROSITE" id="PS51186">
    <property type="entry name" value="GNAT"/>
    <property type="match status" value="2"/>
</dbReference>
<dbReference type="AlphaFoldDB" id="A0A1H3EV01"/>
<feature type="domain" description="N-acetyltransferase" evidence="1">
    <location>
        <begin position="5"/>
        <end position="157"/>
    </location>
</feature>
<proteinExistence type="predicted"/>
<feature type="domain" description="N-acetyltransferase" evidence="1">
    <location>
        <begin position="172"/>
        <end position="325"/>
    </location>
</feature>
<dbReference type="PANTHER" id="PTHR43792">
    <property type="entry name" value="GNAT FAMILY, PUTATIVE (AFU_ORTHOLOGUE AFUA_3G00765)-RELATED-RELATED"/>
    <property type="match status" value="1"/>
</dbReference>
<dbReference type="InterPro" id="IPR016181">
    <property type="entry name" value="Acyl_CoA_acyltransferase"/>
</dbReference>
<name>A0A1H3EV01_9RHOB</name>
<dbReference type="Pfam" id="PF13302">
    <property type="entry name" value="Acetyltransf_3"/>
    <property type="match status" value="2"/>
</dbReference>
<dbReference type="InterPro" id="IPR000182">
    <property type="entry name" value="GNAT_dom"/>
</dbReference>
<evidence type="ECO:0000313" key="3">
    <source>
        <dbReference type="Proteomes" id="UP000199118"/>
    </source>
</evidence>
<dbReference type="InterPro" id="IPR051531">
    <property type="entry name" value="N-acetyltransferase"/>
</dbReference>
<dbReference type="STRING" id="356660.SAMN05444336_11111"/>
<reference evidence="2 3" key="1">
    <citation type="submission" date="2016-10" db="EMBL/GenBank/DDBJ databases">
        <authorList>
            <person name="de Groot N.N."/>
        </authorList>
    </citation>
    <scope>NUCLEOTIDE SEQUENCE [LARGE SCALE GENOMIC DNA]</scope>
    <source>
        <strain evidence="2 3">DSM 17890</strain>
    </source>
</reference>
<dbReference type="SUPFAM" id="SSF55729">
    <property type="entry name" value="Acyl-CoA N-acyltransferases (Nat)"/>
    <property type="match status" value="2"/>
</dbReference>
<dbReference type="Gene3D" id="3.40.630.30">
    <property type="match status" value="2"/>
</dbReference>
<organism evidence="2 3">
    <name type="scientific">Albimonas donghaensis</name>
    <dbReference type="NCBI Taxonomy" id="356660"/>
    <lineage>
        <taxon>Bacteria</taxon>
        <taxon>Pseudomonadati</taxon>
        <taxon>Pseudomonadota</taxon>
        <taxon>Alphaproteobacteria</taxon>
        <taxon>Rhodobacterales</taxon>
        <taxon>Paracoccaceae</taxon>
        <taxon>Albimonas</taxon>
    </lineage>
</organism>